<organism evidence="5 6">
    <name type="scientific">Actinidia rufa</name>
    <dbReference type="NCBI Taxonomy" id="165716"/>
    <lineage>
        <taxon>Eukaryota</taxon>
        <taxon>Viridiplantae</taxon>
        <taxon>Streptophyta</taxon>
        <taxon>Embryophyta</taxon>
        <taxon>Tracheophyta</taxon>
        <taxon>Spermatophyta</taxon>
        <taxon>Magnoliopsida</taxon>
        <taxon>eudicotyledons</taxon>
        <taxon>Gunneridae</taxon>
        <taxon>Pentapetalae</taxon>
        <taxon>asterids</taxon>
        <taxon>Ericales</taxon>
        <taxon>Actinidiaceae</taxon>
        <taxon>Actinidia</taxon>
    </lineage>
</organism>
<dbReference type="EMBL" id="BJWL01000008">
    <property type="protein sequence ID" value="GFY93278.1"/>
    <property type="molecule type" value="Genomic_DNA"/>
</dbReference>
<dbReference type="Proteomes" id="UP000585474">
    <property type="component" value="Unassembled WGS sequence"/>
</dbReference>
<feature type="compositionally biased region" description="Polar residues" evidence="3">
    <location>
        <begin position="401"/>
        <end position="416"/>
    </location>
</feature>
<dbReference type="OrthoDB" id="1409779at2759"/>
<evidence type="ECO:0000256" key="2">
    <source>
        <dbReference type="ARBA" id="ARBA00023242"/>
    </source>
</evidence>
<evidence type="ECO:0000259" key="4">
    <source>
        <dbReference type="Pfam" id="PF16135"/>
    </source>
</evidence>
<feature type="domain" description="Tify" evidence="4">
    <location>
        <begin position="536"/>
        <end position="573"/>
    </location>
</feature>
<comment type="subcellular location">
    <subcellularLocation>
        <location evidence="1">Nucleus</location>
    </subcellularLocation>
</comment>
<dbReference type="AlphaFoldDB" id="A0A7J0F3K8"/>
<proteinExistence type="predicted"/>
<protein>
    <recommendedName>
        <fullName evidence="4">Tify domain-containing protein</fullName>
    </recommendedName>
</protein>
<feature type="region of interest" description="Disordered" evidence="3">
    <location>
        <begin position="401"/>
        <end position="420"/>
    </location>
</feature>
<dbReference type="InterPro" id="IPR032308">
    <property type="entry name" value="TDBD"/>
</dbReference>
<name>A0A7J0F3K8_9ERIC</name>
<accession>A0A7J0F3K8</accession>
<dbReference type="PANTHER" id="PTHR47025">
    <property type="entry name" value="AUTOIMMUNE REGULATOR"/>
    <property type="match status" value="1"/>
</dbReference>
<dbReference type="GO" id="GO:0005634">
    <property type="term" value="C:nucleus"/>
    <property type="evidence" value="ECO:0007669"/>
    <property type="project" value="UniProtKB-SubCell"/>
</dbReference>
<dbReference type="GO" id="GO:0042393">
    <property type="term" value="F:histone binding"/>
    <property type="evidence" value="ECO:0007669"/>
    <property type="project" value="TreeGrafter"/>
</dbReference>
<dbReference type="GO" id="GO:0045944">
    <property type="term" value="P:positive regulation of transcription by RNA polymerase II"/>
    <property type="evidence" value="ECO:0007669"/>
    <property type="project" value="TreeGrafter"/>
</dbReference>
<gene>
    <name evidence="5" type="ORF">Acr_08g0016740</name>
</gene>
<dbReference type="Pfam" id="PF16135">
    <property type="entry name" value="TDBD"/>
    <property type="match status" value="1"/>
</dbReference>
<comment type="caution">
    <text evidence="5">The sequence shown here is derived from an EMBL/GenBank/DDBJ whole genome shotgun (WGS) entry which is preliminary data.</text>
</comment>
<evidence type="ECO:0000256" key="3">
    <source>
        <dbReference type="SAM" id="MobiDB-lite"/>
    </source>
</evidence>
<dbReference type="PANTHER" id="PTHR47025:SF9">
    <property type="entry name" value="PROTEIN, PUTATIVE-RELATED"/>
    <property type="match status" value="1"/>
</dbReference>
<sequence>MAKGTEYLPDGEMAYDNSSRIEPKRSHQWFMDGTEAELFPNKKQAVEVPSHNSFPGFLNPNVSPWANASNFPPVTGQFTGRLFDPEAARTIDFDDRNIASVGTGNINIGRKVIEDQFGNDSSFGLSISHTLEDPRLGLNYGGIRKVKVSQVKDSENFMSVSLGHAYNRGDNSTMSTPYAYVKADDIATSMGLSFNRGNDNIISTGNAYNSTVSTPHAYGKVNNSAISMGLSFNRGNDNIGPTGDTYNSTMSTPHAYGKADDNTISMGLSFSRGNDNIIPTGGAYNSTISAPYVKADDNTISMGLSFNRVNDNIISMADAYNRVDNNFISIGQTYSKGEEDSTISLGLPYKENHNAISMGRSFNKGEDNITSMGQTCNNEDVNSISLCNSFKDNSTMSVSQTFSKGDNSFPSGQTFNKGDGKTISMGNSYNKVDDSAISTGHTYNKVENNALSLGHCFGKGEAQRPESLSEEGLVESNVDAIVSAAKVTSTISKTASKKEDQKGSKKPSNNFPSNVRSLLSTAMLDGVPVKYIAWSREVINAYEFERHAGCKTKHPNNHIYFENGKTIYGIVQELKSTPQNLLFEVIQTITGSPINQKSFRIWKESFMAATRELQRIYGKDEGKKLS</sequence>
<keyword evidence="6" id="KW-1185">Reference proteome</keyword>
<feature type="region of interest" description="Disordered" evidence="3">
    <location>
        <begin position="492"/>
        <end position="512"/>
    </location>
</feature>
<evidence type="ECO:0000313" key="6">
    <source>
        <dbReference type="Proteomes" id="UP000585474"/>
    </source>
</evidence>
<keyword evidence="2" id="KW-0539">Nucleus</keyword>
<dbReference type="GO" id="GO:0003682">
    <property type="term" value="F:chromatin binding"/>
    <property type="evidence" value="ECO:0007669"/>
    <property type="project" value="TreeGrafter"/>
</dbReference>
<dbReference type="GO" id="GO:0000977">
    <property type="term" value="F:RNA polymerase II transcription regulatory region sequence-specific DNA binding"/>
    <property type="evidence" value="ECO:0007669"/>
    <property type="project" value="TreeGrafter"/>
</dbReference>
<reference evidence="5 6" key="1">
    <citation type="submission" date="2019-07" db="EMBL/GenBank/DDBJ databases">
        <title>De Novo Assembly of kiwifruit Actinidia rufa.</title>
        <authorList>
            <person name="Sugita-Konishi S."/>
            <person name="Sato K."/>
            <person name="Mori E."/>
            <person name="Abe Y."/>
            <person name="Kisaki G."/>
            <person name="Hamano K."/>
            <person name="Suezawa K."/>
            <person name="Otani M."/>
            <person name="Fukuda T."/>
            <person name="Manabe T."/>
            <person name="Gomi K."/>
            <person name="Tabuchi M."/>
            <person name="Akimitsu K."/>
            <person name="Kataoka I."/>
        </authorList>
    </citation>
    <scope>NUCLEOTIDE SEQUENCE [LARGE SCALE GENOMIC DNA]</scope>
    <source>
        <strain evidence="6">cv. Fuchu</strain>
    </source>
</reference>
<evidence type="ECO:0000313" key="5">
    <source>
        <dbReference type="EMBL" id="GFY93278.1"/>
    </source>
</evidence>
<evidence type="ECO:0000256" key="1">
    <source>
        <dbReference type="ARBA" id="ARBA00004123"/>
    </source>
</evidence>